<dbReference type="Proteomes" id="UP000799777">
    <property type="component" value="Unassembled WGS sequence"/>
</dbReference>
<proteinExistence type="predicted"/>
<accession>A0A9P4H6W3</accession>
<dbReference type="OrthoDB" id="5342184at2759"/>
<dbReference type="AlphaFoldDB" id="A0A9P4H6W3"/>
<dbReference type="PANTHER" id="PTHR35040:SF8">
    <property type="entry name" value="SURFACE PROTEIN, PUTATIVE (AFU_ORTHOLOGUE AFUA_4G14085)-RELATED"/>
    <property type="match status" value="1"/>
</dbReference>
<reference evidence="1" key="1">
    <citation type="journal article" date="2020" name="Stud. Mycol.">
        <title>101 Dothideomycetes genomes: a test case for predicting lifestyles and emergence of pathogens.</title>
        <authorList>
            <person name="Haridas S."/>
            <person name="Albert R."/>
            <person name="Binder M."/>
            <person name="Bloem J."/>
            <person name="Labutti K."/>
            <person name="Salamov A."/>
            <person name="Andreopoulos B."/>
            <person name="Baker S."/>
            <person name="Barry K."/>
            <person name="Bills G."/>
            <person name="Bluhm B."/>
            <person name="Cannon C."/>
            <person name="Castanera R."/>
            <person name="Culley D."/>
            <person name="Daum C."/>
            <person name="Ezra D."/>
            <person name="Gonzalez J."/>
            <person name="Henrissat B."/>
            <person name="Kuo A."/>
            <person name="Liang C."/>
            <person name="Lipzen A."/>
            <person name="Lutzoni F."/>
            <person name="Magnuson J."/>
            <person name="Mondo S."/>
            <person name="Nolan M."/>
            <person name="Ohm R."/>
            <person name="Pangilinan J."/>
            <person name="Park H.-J."/>
            <person name="Ramirez L."/>
            <person name="Alfaro M."/>
            <person name="Sun H."/>
            <person name="Tritt A."/>
            <person name="Yoshinaga Y."/>
            <person name="Zwiers L.-H."/>
            <person name="Turgeon B."/>
            <person name="Goodwin S."/>
            <person name="Spatafora J."/>
            <person name="Crous P."/>
            <person name="Grigoriev I."/>
        </authorList>
    </citation>
    <scope>NUCLEOTIDE SEQUENCE</scope>
    <source>
        <strain evidence="1">CBS 110217</strain>
    </source>
</reference>
<organism evidence="1 2">
    <name type="scientific">Setomelanomma holmii</name>
    <dbReference type="NCBI Taxonomy" id="210430"/>
    <lineage>
        <taxon>Eukaryota</taxon>
        <taxon>Fungi</taxon>
        <taxon>Dikarya</taxon>
        <taxon>Ascomycota</taxon>
        <taxon>Pezizomycotina</taxon>
        <taxon>Dothideomycetes</taxon>
        <taxon>Pleosporomycetidae</taxon>
        <taxon>Pleosporales</taxon>
        <taxon>Pleosporineae</taxon>
        <taxon>Phaeosphaeriaceae</taxon>
        <taxon>Setomelanomma</taxon>
    </lineage>
</organism>
<dbReference type="PANTHER" id="PTHR35040">
    <property type="match status" value="1"/>
</dbReference>
<dbReference type="EMBL" id="ML978203">
    <property type="protein sequence ID" value="KAF2029228.1"/>
    <property type="molecule type" value="Genomic_DNA"/>
</dbReference>
<protein>
    <submittedName>
        <fullName evidence="1">Cell surface protein</fullName>
    </submittedName>
</protein>
<comment type="caution">
    <text evidence="1">The sequence shown here is derived from an EMBL/GenBank/DDBJ whole genome shotgun (WGS) entry which is preliminary data.</text>
</comment>
<evidence type="ECO:0000313" key="2">
    <source>
        <dbReference type="Proteomes" id="UP000799777"/>
    </source>
</evidence>
<keyword evidence="2" id="KW-1185">Reference proteome</keyword>
<name>A0A9P4H6W3_9PLEO</name>
<evidence type="ECO:0000313" key="1">
    <source>
        <dbReference type="EMBL" id="KAF2029228.1"/>
    </source>
</evidence>
<dbReference type="Pfam" id="PF12138">
    <property type="entry name" value="Spherulin4"/>
    <property type="match status" value="1"/>
</dbReference>
<gene>
    <name evidence="1" type="ORF">EK21DRAFT_68096</name>
</gene>
<dbReference type="InterPro" id="IPR021986">
    <property type="entry name" value="Spherulin4"/>
</dbReference>
<sequence>MEPPRAQVIVPLYIWPCSSADWQPLFDSIAAHPSVEFLIVINPNSGPGAESLPGHDYEREVPKLTSAPNVTTIGYVRIDYCRKPLHDACEEIDRFAGWVTAHGNDVPGLSVQGVYLDETPNHYSAGRALYLEALHKHIKTKEGLLGQRLVVHNPGTPPDAGLASPAVVDIVVTCEEPFERYAGEEVQQRLRDYFFDRTRSGYQISGVPKAQIREVTREFRQRSAFVFATSLVDDFYESFGECWEAFIEAMEVNR</sequence>